<dbReference type="SUPFAM" id="SSF52540">
    <property type="entry name" value="P-loop containing nucleoside triphosphate hydrolases"/>
    <property type="match status" value="1"/>
</dbReference>
<evidence type="ECO:0000313" key="7">
    <source>
        <dbReference type="Proteomes" id="UP000239757"/>
    </source>
</evidence>
<feature type="domain" description="Sulfotransferase" evidence="5">
    <location>
        <begin position="151"/>
        <end position="235"/>
    </location>
</feature>
<reference evidence="6 7" key="1">
    <citation type="submission" date="2015-01" db="EMBL/GenBank/DDBJ databases">
        <title>Genome of allotetraploid Gossypium barbadense reveals genomic plasticity and fiber elongation in cotton evolution.</title>
        <authorList>
            <person name="Chen X."/>
            <person name="Liu X."/>
            <person name="Zhao B."/>
            <person name="Zheng H."/>
            <person name="Hu Y."/>
            <person name="Lu G."/>
            <person name="Yang C."/>
            <person name="Chen J."/>
            <person name="Shan C."/>
            <person name="Zhang L."/>
            <person name="Zhou Y."/>
            <person name="Wang L."/>
            <person name="Guo W."/>
            <person name="Bai Y."/>
            <person name="Ruan J."/>
            <person name="Shangguan X."/>
            <person name="Mao Y."/>
            <person name="Jiang J."/>
            <person name="Zhu Y."/>
            <person name="Lei J."/>
            <person name="Kang H."/>
            <person name="Chen S."/>
            <person name="He X."/>
            <person name="Wang R."/>
            <person name="Wang Y."/>
            <person name="Chen J."/>
            <person name="Wang L."/>
            <person name="Yu S."/>
            <person name="Wang B."/>
            <person name="Wei J."/>
            <person name="Song S."/>
            <person name="Lu X."/>
            <person name="Gao Z."/>
            <person name="Gu W."/>
            <person name="Deng X."/>
            <person name="Ma D."/>
            <person name="Wang S."/>
            <person name="Liang W."/>
            <person name="Fang L."/>
            <person name="Cai C."/>
            <person name="Zhu X."/>
            <person name="Zhou B."/>
            <person name="Zhang Y."/>
            <person name="Chen Z."/>
            <person name="Xu S."/>
            <person name="Zhu R."/>
            <person name="Wang S."/>
            <person name="Zhang T."/>
            <person name="Zhao G."/>
        </authorList>
    </citation>
    <scope>NUCLEOTIDE SEQUENCE [LARGE SCALE GENOMIC DNA]</scope>
    <source>
        <strain evidence="7">cv. Xinhai21</strain>
        <tissue evidence="6">Leaf</tissue>
    </source>
</reference>
<dbReference type="EMBL" id="KZ671270">
    <property type="protein sequence ID" value="PPR81540.1"/>
    <property type="molecule type" value="Genomic_DNA"/>
</dbReference>
<dbReference type="Gene3D" id="3.40.50.300">
    <property type="entry name" value="P-loop containing nucleotide triphosphate hydrolases"/>
    <property type="match status" value="2"/>
</dbReference>
<evidence type="ECO:0000259" key="5">
    <source>
        <dbReference type="Pfam" id="PF00685"/>
    </source>
</evidence>
<feature type="compositionally biased region" description="Polar residues" evidence="4">
    <location>
        <begin position="286"/>
        <end position="320"/>
    </location>
</feature>
<dbReference type="EC" id="2.8.2.-" evidence="3"/>
<proteinExistence type="inferred from homology"/>
<evidence type="ECO:0000256" key="2">
    <source>
        <dbReference type="ARBA" id="ARBA00022679"/>
    </source>
</evidence>
<dbReference type="Proteomes" id="UP000239757">
    <property type="component" value="Unassembled WGS sequence"/>
</dbReference>
<name>A0A2P5VRW5_GOSBA</name>
<keyword evidence="2 3" id="KW-0808">Transferase</keyword>
<dbReference type="InterPro" id="IPR027417">
    <property type="entry name" value="P-loop_NTPase"/>
</dbReference>
<comment type="similarity">
    <text evidence="1 3">Belongs to the sulfotransferase 1 family.</text>
</comment>
<accession>A0A2P5VRW5</accession>
<sequence>MESHFDSHVEQDIEDEFQKSLKEMISSLIKGNNWGLPDHLYHYQGFWLTPTFLQGVMLAQQQFEAQPTDIILCSAPRTGTAWLKSLTFATITRTSYDDSTTPLLFKTPHDVVPFMELDHAHFSANRHPLLATHAPYSFLPTSIIDSGCISWYGPYWDHVLRYWKASLEHPNKFMFLKYEKMNEDTVLYLKKLAEFMGCPFSSEEQQKRMPEKIVKMCSFKNISNLEVNKSGKHREGNWGLTGIPCMHAKQWASLSNMLPILPLPLRSKCKRVGHNKMSCKGEVGQNIPQQATPNQQEGTPTQQAALTQLPTAPTHQQATLRQKLPLKRKPTTVRWMPSTQESSMTDY</sequence>
<feature type="compositionally biased region" description="Polar residues" evidence="4">
    <location>
        <begin position="337"/>
        <end position="347"/>
    </location>
</feature>
<evidence type="ECO:0000256" key="1">
    <source>
        <dbReference type="ARBA" id="ARBA00005771"/>
    </source>
</evidence>
<feature type="domain" description="Sulfotransferase" evidence="5">
    <location>
        <begin position="67"/>
        <end position="148"/>
    </location>
</feature>
<dbReference type="AlphaFoldDB" id="A0A2P5VRW5"/>
<dbReference type="PANTHER" id="PTHR11783">
    <property type="entry name" value="SULFOTRANSFERASE SULT"/>
    <property type="match status" value="1"/>
</dbReference>
<dbReference type="Pfam" id="PF00685">
    <property type="entry name" value="Sulfotransfer_1"/>
    <property type="match status" value="2"/>
</dbReference>
<feature type="region of interest" description="Disordered" evidence="4">
    <location>
        <begin position="280"/>
        <end position="347"/>
    </location>
</feature>
<evidence type="ECO:0000256" key="3">
    <source>
        <dbReference type="RuleBase" id="RU361155"/>
    </source>
</evidence>
<dbReference type="GO" id="GO:0008146">
    <property type="term" value="F:sulfotransferase activity"/>
    <property type="evidence" value="ECO:0007669"/>
    <property type="project" value="InterPro"/>
</dbReference>
<protein>
    <recommendedName>
        <fullName evidence="3">Sulfotransferase</fullName>
        <ecNumber evidence="3">2.8.2.-</ecNumber>
    </recommendedName>
</protein>
<evidence type="ECO:0000313" key="6">
    <source>
        <dbReference type="EMBL" id="PPR81540.1"/>
    </source>
</evidence>
<organism evidence="6 7">
    <name type="scientific">Gossypium barbadense</name>
    <name type="common">Sea Island cotton</name>
    <name type="synonym">Hibiscus barbadensis</name>
    <dbReference type="NCBI Taxonomy" id="3634"/>
    <lineage>
        <taxon>Eukaryota</taxon>
        <taxon>Viridiplantae</taxon>
        <taxon>Streptophyta</taxon>
        <taxon>Embryophyta</taxon>
        <taxon>Tracheophyta</taxon>
        <taxon>Spermatophyta</taxon>
        <taxon>Magnoliopsida</taxon>
        <taxon>eudicotyledons</taxon>
        <taxon>Gunneridae</taxon>
        <taxon>Pentapetalae</taxon>
        <taxon>rosids</taxon>
        <taxon>malvids</taxon>
        <taxon>Malvales</taxon>
        <taxon>Malvaceae</taxon>
        <taxon>Malvoideae</taxon>
        <taxon>Gossypium</taxon>
    </lineage>
</organism>
<dbReference type="InterPro" id="IPR000863">
    <property type="entry name" value="Sulfotransferase_dom"/>
</dbReference>
<dbReference type="OrthoDB" id="205623at2759"/>
<gene>
    <name evidence="6" type="ORF">GOBAR_AA39174</name>
</gene>
<evidence type="ECO:0000256" key="4">
    <source>
        <dbReference type="SAM" id="MobiDB-lite"/>
    </source>
</evidence>